<dbReference type="Gene3D" id="3.80.10.10">
    <property type="entry name" value="Ribonuclease Inhibitor"/>
    <property type="match status" value="1"/>
</dbReference>
<dbReference type="InterPro" id="IPR032675">
    <property type="entry name" value="LRR_dom_sf"/>
</dbReference>
<protein>
    <submittedName>
        <fullName evidence="3">Leucine-rich repeat domain-containing protein</fullName>
    </submittedName>
</protein>
<proteinExistence type="predicted"/>
<dbReference type="PROSITE" id="PS51450">
    <property type="entry name" value="LRR"/>
    <property type="match status" value="2"/>
</dbReference>
<dbReference type="Proteomes" id="UP001200513">
    <property type="component" value="Chromosome"/>
</dbReference>
<dbReference type="AlphaFoldDB" id="A0A9Y1FPI7"/>
<organism evidence="3">
    <name type="scientific">Candidatus Heimdallarchaeum endolithica</name>
    <dbReference type="NCBI Taxonomy" id="2876572"/>
    <lineage>
        <taxon>Archaea</taxon>
        <taxon>Promethearchaeati</taxon>
        <taxon>Candidatus Heimdallarchaeota</taxon>
        <taxon>Candidatus Heimdallarchaeia (ex Rinke et al. 2021) (nom. nud.)</taxon>
        <taxon>Candidatus Heimdallarchaeales</taxon>
        <taxon>Candidatus Heimdallarchaeaceae</taxon>
        <taxon>Candidatus Heimdallarchaeum</taxon>
    </lineage>
</organism>
<reference evidence="3" key="1">
    <citation type="journal article" date="2022" name="Nat. Microbiol.">
        <title>Unique mobile elements and scalable gene flow at the prokaryote-eukaryote boundary revealed by circularized Asgard archaea genomes.</title>
        <authorList>
            <person name="Wu F."/>
            <person name="Speth D.R."/>
            <person name="Philosof A."/>
            <person name="Cremiere A."/>
            <person name="Narayanan A."/>
            <person name="Barco R.A."/>
            <person name="Connon S.A."/>
            <person name="Amend J.P."/>
            <person name="Antoshechkin I.A."/>
            <person name="Orphan V.J."/>
        </authorList>
    </citation>
    <scope>NUCLEOTIDE SEQUENCE</scope>
    <source>
        <strain evidence="3">PR6</strain>
    </source>
</reference>
<dbReference type="InterPro" id="IPR050836">
    <property type="entry name" value="SDS22/Internalin_LRR"/>
</dbReference>
<evidence type="ECO:0000313" key="3">
    <source>
        <dbReference type="EMBL" id="UJG44186.1"/>
    </source>
</evidence>
<gene>
    <name evidence="3" type="ORF">K9W46_03160</name>
</gene>
<dbReference type="InterPro" id="IPR001611">
    <property type="entry name" value="Leu-rich_rpt"/>
</dbReference>
<dbReference type="PANTHER" id="PTHR46652:SF3">
    <property type="entry name" value="LEUCINE-RICH REPEAT-CONTAINING PROTEIN 9"/>
    <property type="match status" value="1"/>
</dbReference>
<accession>A0A9Y1FPI7</accession>
<dbReference type="Pfam" id="PF13855">
    <property type="entry name" value="LRR_8"/>
    <property type="match status" value="2"/>
</dbReference>
<dbReference type="EMBL" id="CP084167">
    <property type="protein sequence ID" value="UJG44186.1"/>
    <property type="molecule type" value="Genomic_DNA"/>
</dbReference>
<dbReference type="PRINTS" id="PR00019">
    <property type="entry name" value="LEURICHRPT"/>
</dbReference>
<evidence type="ECO:0000256" key="2">
    <source>
        <dbReference type="ARBA" id="ARBA00022737"/>
    </source>
</evidence>
<dbReference type="PANTHER" id="PTHR46652">
    <property type="entry name" value="LEUCINE-RICH REPEAT AND IQ DOMAIN-CONTAINING PROTEIN 1-RELATED"/>
    <property type="match status" value="1"/>
</dbReference>
<keyword evidence="1" id="KW-0433">Leucine-rich repeat</keyword>
<evidence type="ECO:0000256" key="1">
    <source>
        <dbReference type="ARBA" id="ARBA00022614"/>
    </source>
</evidence>
<name>A0A9Y1FPI7_9ARCH</name>
<sequence length="309" mass="35746">MKIKLNTTKGEKEFSIKKSHHVIDLSNMNLMTINLDFLKDLPNVEAINLSNNNLSRLDLTPLENCSNLTSLRLSNNNLTKIRLEPLRNCPNLEILDLSSNKITEIDLSPLISCTMIKSLNLSFNNLETIGLSPLSLFPNLRTLNISNNSLTSVNLKKIVFCVALKELDISNNNFRSLDLTPIFGFRNLVRLYISEKEKKVADWDVSYLKYQQLSSGLRYYFQEIKKQNLKVQRNEIFKKILEKYISIKLSKLAIFLGFDELMNLEKWILGLNLKNVTIKGNYMLIDQSIYVDIDKEMDRLMQKFDGLNR</sequence>
<dbReference type="SUPFAM" id="SSF52058">
    <property type="entry name" value="L domain-like"/>
    <property type="match status" value="1"/>
</dbReference>
<keyword evidence="2" id="KW-0677">Repeat</keyword>